<sequence>MAKYLILIYGDEQRWDAETPQELRAKDEGHRAFAATGGARVLAGHELESSSTATTLRGNDGEGLLTTDGPFLEAKEALGGFYVIEAADLDAAISLAALLPELASGHGGVEIRPIVDHG</sequence>
<proteinExistence type="inferred from homology"/>
<dbReference type="PANTHER" id="PTHR35174:SF3">
    <property type="entry name" value="BLL7171 PROTEIN"/>
    <property type="match status" value="1"/>
</dbReference>
<evidence type="ECO:0000256" key="1">
    <source>
        <dbReference type="ARBA" id="ARBA00007689"/>
    </source>
</evidence>
<name>A0ABN2ASN0_9ACTN</name>
<protein>
    <submittedName>
        <fullName evidence="3">YciI family protein</fullName>
    </submittedName>
</protein>
<dbReference type="Proteomes" id="UP001501470">
    <property type="component" value="Unassembled WGS sequence"/>
</dbReference>
<dbReference type="InterPro" id="IPR005545">
    <property type="entry name" value="YCII"/>
</dbReference>
<dbReference type="InterPro" id="IPR011008">
    <property type="entry name" value="Dimeric_a/b-barrel"/>
</dbReference>
<evidence type="ECO:0000313" key="4">
    <source>
        <dbReference type="Proteomes" id="UP001501470"/>
    </source>
</evidence>
<accession>A0ABN2ASN0</accession>
<dbReference type="SUPFAM" id="SSF54909">
    <property type="entry name" value="Dimeric alpha+beta barrel"/>
    <property type="match status" value="1"/>
</dbReference>
<comment type="caution">
    <text evidence="3">The sequence shown here is derived from an EMBL/GenBank/DDBJ whole genome shotgun (WGS) entry which is preliminary data.</text>
</comment>
<organism evidence="3 4">
    <name type="scientific">Dactylosporangium maewongense</name>
    <dbReference type="NCBI Taxonomy" id="634393"/>
    <lineage>
        <taxon>Bacteria</taxon>
        <taxon>Bacillati</taxon>
        <taxon>Actinomycetota</taxon>
        <taxon>Actinomycetes</taxon>
        <taxon>Micromonosporales</taxon>
        <taxon>Micromonosporaceae</taxon>
        <taxon>Dactylosporangium</taxon>
    </lineage>
</organism>
<feature type="domain" description="YCII-related" evidence="2">
    <location>
        <begin position="3"/>
        <end position="115"/>
    </location>
</feature>
<keyword evidence="4" id="KW-1185">Reference proteome</keyword>
<dbReference type="EMBL" id="BAAAQD010000009">
    <property type="protein sequence ID" value="GAA1524320.1"/>
    <property type="molecule type" value="Genomic_DNA"/>
</dbReference>
<dbReference type="PANTHER" id="PTHR35174">
    <property type="entry name" value="BLL7171 PROTEIN-RELATED"/>
    <property type="match status" value="1"/>
</dbReference>
<dbReference type="Gene3D" id="3.30.70.1060">
    <property type="entry name" value="Dimeric alpha+beta barrel"/>
    <property type="match status" value="1"/>
</dbReference>
<comment type="similarity">
    <text evidence="1">Belongs to the YciI family.</text>
</comment>
<dbReference type="Pfam" id="PF03795">
    <property type="entry name" value="YCII"/>
    <property type="match status" value="1"/>
</dbReference>
<evidence type="ECO:0000259" key="2">
    <source>
        <dbReference type="Pfam" id="PF03795"/>
    </source>
</evidence>
<dbReference type="RefSeq" id="WP_344504096.1">
    <property type="nucleotide sequence ID" value="NZ_BAAAQD010000009.1"/>
</dbReference>
<reference evidence="3 4" key="1">
    <citation type="journal article" date="2019" name="Int. J. Syst. Evol. Microbiol.">
        <title>The Global Catalogue of Microorganisms (GCM) 10K type strain sequencing project: providing services to taxonomists for standard genome sequencing and annotation.</title>
        <authorList>
            <consortium name="The Broad Institute Genomics Platform"/>
            <consortium name="The Broad Institute Genome Sequencing Center for Infectious Disease"/>
            <person name="Wu L."/>
            <person name="Ma J."/>
        </authorList>
    </citation>
    <scope>NUCLEOTIDE SEQUENCE [LARGE SCALE GENOMIC DNA]</scope>
    <source>
        <strain evidence="3 4">JCM 15933</strain>
    </source>
</reference>
<evidence type="ECO:0000313" key="3">
    <source>
        <dbReference type="EMBL" id="GAA1524320.1"/>
    </source>
</evidence>
<gene>
    <name evidence="3" type="ORF">GCM10009827_046000</name>
</gene>